<organism evidence="1 2">
    <name type="scientific">Aspergillus mulundensis</name>
    <dbReference type="NCBI Taxonomy" id="1810919"/>
    <lineage>
        <taxon>Eukaryota</taxon>
        <taxon>Fungi</taxon>
        <taxon>Dikarya</taxon>
        <taxon>Ascomycota</taxon>
        <taxon>Pezizomycotina</taxon>
        <taxon>Eurotiomycetes</taxon>
        <taxon>Eurotiomycetidae</taxon>
        <taxon>Eurotiales</taxon>
        <taxon>Aspergillaceae</taxon>
        <taxon>Aspergillus</taxon>
        <taxon>Aspergillus subgen. Nidulantes</taxon>
    </lineage>
</organism>
<keyword evidence="2" id="KW-1185">Reference proteome</keyword>
<dbReference type="GeneID" id="38116914"/>
<reference evidence="1 2" key="1">
    <citation type="journal article" date="2018" name="IMA Fungus">
        <title>IMA Genome-F 9: Draft genome sequence of Annulohypoxylon stygium, Aspergillus mulundensis, Berkeleyomyces basicola (syn. Thielaviopsis basicola), Ceratocystis smalleyi, two Cercospora beticola strains, Coleophoma cylindrospora, Fusarium fracticaudum, Phialophora cf. hyalina, and Morchella septimelata.</title>
        <authorList>
            <person name="Wingfield B.D."/>
            <person name="Bills G.F."/>
            <person name="Dong Y."/>
            <person name="Huang W."/>
            <person name="Nel W.J."/>
            <person name="Swalarsk-Parry B.S."/>
            <person name="Vaghefi N."/>
            <person name="Wilken P.M."/>
            <person name="An Z."/>
            <person name="de Beer Z.W."/>
            <person name="De Vos L."/>
            <person name="Chen L."/>
            <person name="Duong T.A."/>
            <person name="Gao Y."/>
            <person name="Hammerbacher A."/>
            <person name="Kikkert J.R."/>
            <person name="Li Y."/>
            <person name="Li H."/>
            <person name="Li K."/>
            <person name="Li Q."/>
            <person name="Liu X."/>
            <person name="Ma X."/>
            <person name="Naidoo K."/>
            <person name="Pethybridge S.J."/>
            <person name="Sun J."/>
            <person name="Steenkamp E.T."/>
            <person name="van der Nest M.A."/>
            <person name="van Wyk S."/>
            <person name="Wingfield M.J."/>
            <person name="Xiong C."/>
            <person name="Yue Q."/>
            <person name="Zhang X."/>
        </authorList>
    </citation>
    <scope>NUCLEOTIDE SEQUENCE [LARGE SCALE GENOMIC DNA]</scope>
    <source>
        <strain evidence="1 2">DSM 5745</strain>
    </source>
</reference>
<dbReference type="EMBL" id="PVWQ01000007">
    <property type="protein sequence ID" value="RDW76552.1"/>
    <property type="molecule type" value="Genomic_DNA"/>
</dbReference>
<protein>
    <submittedName>
        <fullName evidence="1">Uncharacterized protein</fullName>
    </submittedName>
</protein>
<dbReference type="Proteomes" id="UP000256690">
    <property type="component" value="Unassembled WGS sequence"/>
</dbReference>
<dbReference type="PANTHER" id="PTHR38846">
    <property type="entry name" value="C3H1-TYPE DOMAIN-CONTAINING PROTEIN"/>
    <property type="match status" value="1"/>
</dbReference>
<dbReference type="AlphaFoldDB" id="A0A3D8RR43"/>
<dbReference type="PANTHER" id="PTHR38846:SF1">
    <property type="entry name" value="C3H1-TYPE DOMAIN-CONTAINING PROTEIN"/>
    <property type="match status" value="1"/>
</dbReference>
<dbReference type="OrthoDB" id="6105938at2759"/>
<proteinExistence type="predicted"/>
<accession>A0A3D8RR43</accession>
<evidence type="ECO:0000313" key="1">
    <source>
        <dbReference type="EMBL" id="RDW76552.1"/>
    </source>
</evidence>
<dbReference type="STRING" id="1810919.A0A3D8RR43"/>
<comment type="caution">
    <text evidence="1">The sequence shown here is derived from an EMBL/GenBank/DDBJ whole genome shotgun (WGS) entry which is preliminary data.</text>
</comment>
<name>A0A3D8RR43_9EURO</name>
<gene>
    <name evidence="1" type="ORF">DSM5745_06544</name>
</gene>
<sequence>MAETADFFSRFPGFTPNPSASIIDEFERLARHRGWSHNSRRRKHHSEWIDFAEAEFDRCFGAETKLESYQNLCQILIPDEPAPPSITQCRKALKRVYVNLIDLIDAVRMGTEVPRFRNIKALRANIKETERVFPRMAAKKGVLKELLREIW</sequence>
<evidence type="ECO:0000313" key="2">
    <source>
        <dbReference type="Proteomes" id="UP000256690"/>
    </source>
</evidence>
<dbReference type="RefSeq" id="XP_026602864.1">
    <property type="nucleotide sequence ID" value="XM_026748560.1"/>
</dbReference>